<dbReference type="AlphaFoldDB" id="A0A0A0BLI5"/>
<comment type="caution">
    <text evidence="2">The sequence shown here is derived from an EMBL/GenBank/DDBJ whole genome shotgun (WGS) entry which is preliminary data.</text>
</comment>
<keyword evidence="3" id="KW-1185">Reference proteome</keyword>
<accession>A0A0A0BLI5</accession>
<reference evidence="2 3" key="1">
    <citation type="submission" date="2013-08" db="EMBL/GenBank/DDBJ databases">
        <title>Genome sequencing of Cellulomonas bogoriensis 69B4.</title>
        <authorList>
            <person name="Chen F."/>
            <person name="Li Y."/>
            <person name="Wang G."/>
        </authorList>
    </citation>
    <scope>NUCLEOTIDE SEQUENCE [LARGE SCALE GENOMIC DNA]</scope>
    <source>
        <strain evidence="2 3">69B4</strain>
    </source>
</reference>
<protein>
    <submittedName>
        <fullName evidence="2">Permease</fullName>
    </submittedName>
</protein>
<feature type="transmembrane region" description="Helical" evidence="1">
    <location>
        <begin position="77"/>
        <end position="101"/>
    </location>
</feature>
<feature type="transmembrane region" description="Helical" evidence="1">
    <location>
        <begin position="175"/>
        <end position="195"/>
    </location>
</feature>
<keyword evidence="1" id="KW-0472">Membrane</keyword>
<evidence type="ECO:0000313" key="2">
    <source>
        <dbReference type="EMBL" id="KGM08811.1"/>
    </source>
</evidence>
<feature type="non-terminal residue" evidence="2">
    <location>
        <position position="1"/>
    </location>
</feature>
<keyword evidence="1" id="KW-1133">Transmembrane helix</keyword>
<feature type="transmembrane region" description="Helical" evidence="1">
    <location>
        <begin position="44"/>
        <end position="65"/>
    </location>
</feature>
<evidence type="ECO:0000256" key="1">
    <source>
        <dbReference type="SAM" id="Phobius"/>
    </source>
</evidence>
<dbReference type="OrthoDB" id="345121at2"/>
<feature type="transmembrane region" description="Helical" evidence="1">
    <location>
        <begin position="107"/>
        <end position="128"/>
    </location>
</feature>
<feature type="transmembrane region" description="Helical" evidence="1">
    <location>
        <begin position="140"/>
        <end position="163"/>
    </location>
</feature>
<feature type="transmembrane region" description="Helical" evidence="1">
    <location>
        <begin position="21"/>
        <end position="38"/>
    </location>
</feature>
<feature type="transmembrane region" description="Helical" evidence="1">
    <location>
        <begin position="268"/>
        <end position="291"/>
    </location>
</feature>
<dbReference type="PANTHER" id="PTHR40400">
    <property type="entry name" value="SLR1512 PROTEIN"/>
    <property type="match status" value="1"/>
</dbReference>
<proteinExistence type="predicted"/>
<dbReference type="InterPro" id="IPR010293">
    <property type="entry name" value="Sbt_1"/>
</dbReference>
<dbReference type="PANTHER" id="PTHR40400:SF1">
    <property type="entry name" value="SLR1512 PROTEIN"/>
    <property type="match status" value="1"/>
</dbReference>
<keyword evidence="1" id="KW-0812">Transmembrane</keyword>
<organism evidence="2 3">
    <name type="scientific">Cellulomonas bogoriensis 69B4 = DSM 16987</name>
    <dbReference type="NCBI Taxonomy" id="1386082"/>
    <lineage>
        <taxon>Bacteria</taxon>
        <taxon>Bacillati</taxon>
        <taxon>Actinomycetota</taxon>
        <taxon>Actinomycetes</taxon>
        <taxon>Micrococcales</taxon>
        <taxon>Cellulomonadaceae</taxon>
        <taxon>Cellulomonas</taxon>
    </lineage>
</organism>
<feature type="transmembrane region" description="Helical" evidence="1">
    <location>
        <begin position="236"/>
        <end position="256"/>
    </location>
</feature>
<sequence length="301" mass="29657">LAVVLRSDLKIPSGAAKLISSYLLLAIGLKGGAALVTASPSELAGPLVATLLAGALMPLVAYGALRRFGRFSVPDAAGIAAHYGSVSVVTFAAAVAFTTTAGAEPEAFLPALVAVLEVPGILIALALAHRARPGGSMRQGIHEVMTGSSVLLLVGGLVIGVIAGPAGRALVEPVFVTPFAGVLVLFLLHLGTVVGGRLREIRSAGPFLLAFAIVMPLVAGAAGAVVGTFVGLSAGGAAVFGAMAASASYIAAPAAVGISLPEANLGHALTASLAITFPFNLALGIPLYYAISSAVTGVPVA</sequence>
<evidence type="ECO:0000313" key="3">
    <source>
        <dbReference type="Proteomes" id="UP000054314"/>
    </source>
</evidence>
<feature type="transmembrane region" description="Helical" evidence="1">
    <location>
        <begin position="207"/>
        <end position="230"/>
    </location>
</feature>
<gene>
    <name evidence="2" type="ORF">N869_09805</name>
</gene>
<name>A0A0A0BLI5_9CELL</name>
<dbReference type="EMBL" id="AXCZ01000247">
    <property type="protein sequence ID" value="KGM08811.1"/>
    <property type="molecule type" value="Genomic_DNA"/>
</dbReference>
<dbReference type="RefSeq" id="WP_035062633.1">
    <property type="nucleotide sequence ID" value="NZ_AXCZ01000247.1"/>
</dbReference>
<dbReference type="Proteomes" id="UP000054314">
    <property type="component" value="Unassembled WGS sequence"/>
</dbReference>
<dbReference type="Pfam" id="PF05982">
    <property type="entry name" value="Sbt_1"/>
    <property type="match status" value="1"/>
</dbReference>